<name>X0YSG4_9ZZZZ</name>
<protein>
    <submittedName>
        <fullName evidence="1">Uncharacterized protein</fullName>
    </submittedName>
</protein>
<sequence>MQRMLNITLYPVTDSIKAQFSAPREVVDKIRATNIYQLSVRKFEDVPTTFKAVQIGMAPYAKTHAGYTYFSNVDVSARTAWNYGQRMVTWQQTPKAMKYTKDYAKKMEYKEGSQKYKDLFWREGDQLEEAKEGIAKTQWEYYPTGMPRAYRGHMARMMWSLNSWWMNYFGQHVPEMFNRTRGTTGRGRVVRRIDRTNAIKGLAIILGISAALKEKTGVDPARFLVFPFPSYIYPHLFQVMLNTYYVFGAKNEKERATYLKKLKSNYKMLIPYSGA</sequence>
<evidence type="ECO:0000313" key="1">
    <source>
        <dbReference type="EMBL" id="GAG59135.1"/>
    </source>
</evidence>
<reference evidence="1" key="1">
    <citation type="journal article" date="2014" name="Front. Microbiol.">
        <title>High frequency of phylogenetically diverse reductive dehalogenase-homologous genes in deep subseafloor sedimentary metagenomes.</title>
        <authorList>
            <person name="Kawai M."/>
            <person name="Futagami T."/>
            <person name="Toyoda A."/>
            <person name="Takaki Y."/>
            <person name="Nishi S."/>
            <person name="Hori S."/>
            <person name="Arai W."/>
            <person name="Tsubouchi T."/>
            <person name="Morono Y."/>
            <person name="Uchiyama I."/>
            <person name="Ito T."/>
            <person name="Fujiyama A."/>
            <person name="Inagaki F."/>
            <person name="Takami H."/>
        </authorList>
    </citation>
    <scope>NUCLEOTIDE SEQUENCE</scope>
    <source>
        <strain evidence="1">Expedition CK06-06</strain>
    </source>
</reference>
<gene>
    <name evidence="1" type="ORF">S01H4_11943</name>
</gene>
<feature type="non-terminal residue" evidence="1">
    <location>
        <position position="275"/>
    </location>
</feature>
<proteinExistence type="predicted"/>
<comment type="caution">
    <text evidence="1">The sequence shown here is derived from an EMBL/GenBank/DDBJ whole genome shotgun (WGS) entry which is preliminary data.</text>
</comment>
<accession>X0YSG4</accession>
<dbReference type="AlphaFoldDB" id="X0YSG4"/>
<dbReference type="EMBL" id="BART01004960">
    <property type="protein sequence ID" value="GAG59135.1"/>
    <property type="molecule type" value="Genomic_DNA"/>
</dbReference>
<organism evidence="1">
    <name type="scientific">marine sediment metagenome</name>
    <dbReference type="NCBI Taxonomy" id="412755"/>
    <lineage>
        <taxon>unclassified sequences</taxon>
        <taxon>metagenomes</taxon>
        <taxon>ecological metagenomes</taxon>
    </lineage>
</organism>